<sequence>MTECNGHHSDTARDLPKMSKDSETQHRLGPQRNPAIDDAVLDATRQLLEEKGYAGTSIDAIATRAGVGRPAIYRRWPSKAHIVNDAIYPVLDVEQGADIDTELGAEGTIADQIRALVQGAVALFAAPATRAAAPGLMSEVRTNAELRDVLVVRQLAGVRVELNRRLEAARERGDIRSGVDADALLDIMAGAAIFALSVRDVSDPGPFADSLADIVLNGILPST</sequence>
<evidence type="ECO:0000256" key="4">
    <source>
        <dbReference type="PROSITE-ProRule" id="PRU00335"/>
    </source>
</evidence>
<reference evidence="7 8" key="2">
    <citation type="journal article" date="2006" name="Environ. Microbiol.">
        <title>Sequence analysis of three plasmids harboured in Rhodococcus erythropolis strain PR4.</title>
        <authorList>
            <person name="Sekine M."/>
            <person name="Tanikawa S."/>
            <person name="Omata S."/>
            <person name="Saito M."/>
            <person name="Fujisawa T."/>
            <person name="Tsukatani N."/>
            <person name="Tajima T."/>
            <person name="Sekigawa T."/>
            <person name="Kosugi H."/>
            <person name="Matsuo Y."/>
            <person name="Nishiko R."/>
            <person name="Imamura K."/>
            <person name="Ito M."/>
            <person name="Narita H."/>
            <person name="Tago S."/>
            <person name="Fujita N."/>
            <person name="Harayama S."/>
        </authorList>
    </citation>
    <scope>NUCLEOTIDE SEQUENCE [LARGE SCALE GENOMIC DNA]</scope>
    <source>
        <strain evidence="8">PR4 / NBRC 100887</strain>
    </source>
</reference>
<dbReference type="AlphaFoldDB" id="C0ZL93"/>
<name>C0ZL93_RHOE4</name>
<dbReference type="PRINTS" id="PR00455">
    <property type="entry name" value="HTHTETR"/>
</dbReference>
<dbReference type="PANTHER" id="PTHR30055:SF230">
    <property type="entry name" value="TRANSCRIPTIONAL REGULATORY PROTEIN (PROBABLY TETR-FAMILY)-RELATED"/>
    <property type="match status" value="1"/>
</dbReference>
<dbReference type="eggNOG" id="COG1309">
    <property type="taxonomic scope" value="Bacteria"/>
</dbReference>
<gene>
    <name evidence="7" type="ordered locus">RER_00750</name>
</gene>
<dbReference type="KEGG" id="rer:RER_00750"/>
<feature type="region of interest" description="Disordered" evidence="5">
    <location>
        <begin position="1"/>
        <end position="35"/>
    </location>
</feature>
<keyword evidence="2 4" id="KW-0238">DNA-binding</keyword>
<dbReference type="SUPFAM" id="SSF46689">
    <property type="entry name" value="Homeodomain-like"/>
    <property type="match status" value="1"/>
</dbReference>
<evidence type="ECO:0000313" key="7">
    <source>
        <dbReference type="EMBL" id="BAH30783.1"/>
    </source>
</evidence>
<proteinExistence type="predicted"/>
<dbReference type="Gene3D" id="1.10.357.10">
    <property type="entry name" value="Tetracycline Repressor, domain 2"/>
    <property type="match status" value="1"/>
</dbReference>
<dbReference type="HOGENOM" id="CLU_069356_25_6_11"/>
<feature type="compositionally biased region" description="Basic and acidic residues" evidence="5">
    <location>
        <begin position="1"/>
        <end position="26"/>
    </location>
</feature>
<dbReference type="EMBL" id="AP008957">
    <property type="protein sequence ID" value="BAH30783.1"/>
    <property type="molecule type" value="Genomic_DNA"/>
</dbReference>
<keyword evidence="3" id="KW-0804">Transcription</keyword>
<evidence type="ECO:0000256" key="2">
    <source>
        <dbReference type="ARBA" id="ARBA00023125"/>
    </source>
</evidence>
<dbReference type="Proteomes" id="UP000002204">
    <property type="component" value="Chromosome"/>
</dbReference>
<dbReference type="GO" id="GO:0003700">
    <property type="term" value="F:DNA-binding transcription factor activity"/>
    <property type="evidence" value="ECO:0007669"/>
    <property type="project" value="TreeGrafter"/>
</dbReference>
<dbReference type="Pfam" id="PF16859">
    <property type="entry name" value="TetR_C_11"/>
    <property type="match status" value="1"/>
</dbReference>
<evidence type="ECO:0000256" key="3">
    <source>
        <dbReference type="ARBA" id="ARBA00023163"/>
    </source>
</evidence>
<dbReference type="InterPro" id="IPR001647">
    <property type="entry name" value="HTH_TetR"/>
</dbReference>
<accession>C0ZL93</accession>
<reference evidence="8" key="1">
    <citation type="submission" date="2005-03" db="EMBL/GenBank/DDBJ databases">
        <title>Comparison of the complete genome sequences of Rhodococcus erythropolis PR4 and Rhodococcus opacus B4.</title>
        <authorList>
            <person name="Takarada H."/>
            <person name="Sekine M."/>
            <person name="Hosoyama A."/>
            <person name="Yamada R."/>
            <person name="Fujisawa T."/>
            <person name="Omata S."/>
            <person name="Shimizu A."/>
            <person name="Tsukatani N."/>
            <person name="Tanikawa S."/>
            <person name="Fujita N."/>
            <person name="Harayama S."/>
        </authorList>
    </citation>
    <scope>NUCLEOTIDE SEQUENCE [LARGE SCALE GENOMIC DNA]</scope>
    <source>
        <strain evidence="8">PR4 / NBRC 100887</strain>
    </source>
</reference>
<dbReference type="InterPro" id="IPR011075">
    <property type="entry name" value="TetR_C"/>
</dbReference>
<evidence type="ECO:0000313" key="8">
    <source>
        <dbReference type="Proteomes" id="UP000002204"/>
    </source>
</evidence>
<dbReference type="InterPro" id="IPR050109">
    <property type="entry name" value="HTH-type_TetR-like_transc_reg"/>
</dbReference>
<protein>
    <submittedName>
        <fullName evidence="7">Putative TetR family transcriptional regulator</fullName>
    </submittedName>
</protein>
<keyword evidence="1" id="KW-0805">Transcription regulation</keyword>
<dbReference type="PROSITE" id="PS50977">
    <property type="entry name" value="HTH_TETR_2"/>
    <property type="match status" value="1"/>
</dbReference>
<dbReference type="PANTHER" id="PTHR30055">
    <property type="entry name" value="HTH-TYPE TRANSCRIPTIONAL REGULATOR RUTR"/>
    <property type="match status" value="1"/>
</dbReference>
<evidence type="ECO:0000259" key="6">
    <source>
        <dbReference type="PROSITE" id="PS50977"/>
    </source>
</evidence>
<feature type="DNA-binding region" description="H-T-H motif" evidence="4">
    <location>
        <begin position="57"/>
        <end position="76"/>
    </location>
</feature>
<evidence type="ECO:0000256" key="1">
    <source>
        <dbReference type="ARBA" id="ARBA00023015"/>
    </source>
</evidence>
<dbReference type="SUPFAM" id="SSF48498">
    <property type="entry name" value="Tetracyclin repressor-like, C-terminal domain"/>
    <property type="match status" value="1"/>
</dbReference>
<feature type="domain" description="HTH tetR-type" evidence="6">
    <location>
        <begin position="34"/>
        <end position="94"/>
    </location>
</feature>
<evidence type="ECO:0000256" key="5">
    <source>
        <dbReference type="SAM" id="MobiDB-lite"/>
    </source>
</evidence>
<dbReference type="Gene3D" id="1.10.10.60">
    <property type="entry name" value="Homeodomain-like"/>
    <property type="match status" value="1"/>
</dbReference>
<dbReference type="PROSITE" id="PS01081">
    <property type="entry name" value="HTH_TETR_1"/>
    <property type="match status" value="1"/>
</dbReference>
<organism evidence="7 8">
    <name type="scientific">Rhodococcus erythropolis (strain PR4 / NBRC 100887)</name>
    <dbReference type="NCBI Taxonomy" id="234621"/>
    <lineage>
        <taxon>Bacteria</taxon>
        <taxon>Bacillati</taxon>
        <taxon>Actinomycetota</taxon>
        <taxon>Actinomycetes</taxon>
        <taxon>Mycobacteriales</taxon>
        <taxon>Nocardiaceae</taxon>
        <taxon>Rhodococcus</taxon>
        <taxon>Rhodococcus erythropolis group</taxon>
    </lineage>
</organism>
<dbReference type="InterPro" id="IPR023772">
    <property type="entry name" value="DNA-bd_HTH_TetR-type_CS"/>
</dbReference>
<dbReference type="InterPro" id="IPR009057">
    <property type="entry name" value="Homeodomain-like_sf"/>
</dbReference>
<dbReference type="InterPro" id="IPR036271">
    <property type="entry name" value="Tet_transcr_reg_TetR-rel_C_sf"/>
</dbReference>
<dbReference type="Pfam" id="PF00440">
    <property type="entry name" value="TetR_N"/>
    <property type="match status" value="1"/>
</dbReference>
<dbReference type="GO" id="GO:0000976">
    <property type="term" value="F:transcription cis-regulatory region binding"/>
    <property type="evidence" value="ECO:0007669"/>
    <property type="project" value="TreeGrafter"/>
</dbReference>